<name>A0A1Q9CEL2_SYMMI</name>
<feature type="region of interest" description="Disordered" evidence="1">
    <location>
        <begin position="291"/>
        <end position="358"/>
    </location>
</feature>
<evidence type="ECO:0000313" key="3">
    <source>
        <dbReference type="Proteomes" id="UP000186817"/>
    </source>
</evidence>
<gene>
    <name evidence="2" type="ORF">AK812_SmicGene38141</name>
</gene>
<keyword evidence="3" id="KW-1185">Reference proteome</keyword>
<sequence length="503" mass="53225">MGGWKDKKYGQRPWKANGAEDGASSQAKWRLWHGSWPSPKQQNRADAGPSMRYDQVQLPTNPSQLDKFGASSSGALPDSRGGLMQGAQKALTASKRCDTKIRRLLEAKEQKQTQWAHWKQQTIANFAKQKRLFEAQGEEAAQLMTDLVTKGPAAMETVAEPSGNADAWEEMVEQMTSEPAALDFMRQAYAAVQLAQRQQGAAHPAGLPGLGIMPPQLMERLVGCPPAGGPGAPPPGLAGNEGAGGMTVPAPTVHHHPAPCAATSAAPEMAPAIVMDGVPPMGYAAMSPGQARHKVEPYPPASPLASMPPKPEEHKTSEAIHGPQSAAHPGVLPPRESVKDATKHPPPKPVSTSLGLGQKLEQRREIAKAAALRPFGLPRQTGEVPGGHTAAADTGPPGVEGAPNFVEDDPDEMRGVPGPVVPDYIDAGLSPLGPPPPVPRHIAIDNAVQHTQPAPTTFVNFPVWVGTAGYEPETMQLQLGVPCDVEDAIDAVERYLTPQRAVL</sequence>
<dbReference type="Proteomes" id="UP000186817">
    <property type="component" value="Unassembled WGS sequence"/>
</dbReference>
<reference evidence="2 3" key="1">
    <citation type="submission" date="2016-02" db="EMBL/GenBank/DDBJ databases">
        <title>Genome analysis of coral dinoflagellate symbionts highlights evolutionary adaptations to a symbiotic lifestyle.</title>
        <authorList>
            <person name="Aranda M."/>
            <person name="Li Y."/>
            <person name="Liew Y.J."/>
            <person name="Baumgarten S."/>
            <person name="Simakov O."/>
            <person name="Wilson M."/>
            <person name="Piel J."/>
            <person name="Ashoor H."/>
            <person name="Bougouffa S."/>
            <person name="Bajic V.B."/>
            <person name="Ryu T."/>
            <person name="Ravasi T."/>
            <person name="Bayer T."/>
            <person name="Micklem G."/>
            <person name="Kim H."/>
            <person name="Bhak J."/>
            <person name="Lajeunesse T.C."/>
            <person name="Voolstra C.R."/>
        </authorList>
    </citation>
    <scope>NUCLEOTIDE SEQUENCE [LARGE SCALE GENOMIC DNA]</scope>
    <source>
        <strain evidence="2 3">CCMP2467</strain>
    </source>
</reference>
<evidence type="ECO:0000313" key="2">
    <source>
        <dbReference type="EMBL" id="OLP81336.1"/>
    </source>
</evidence>
<accession>A0A1Q9CEL2</accession>
<proteinExistence type="predicted"/>
<feature type="region of interest" description="Disordered" evidence="1">
    <location>
        <begin position="1"/>
        <end position="82"/>
    </location>
</feature>
<evidence type="ECO:0000256" key="1">
    <source>
        <dbReference type="SAM" id="MobiDB-lite"/>
    </source>
</evidence>
<dbReference type="EMBL" id="LSRX01001290">
    <property type="protein sequence ID" value="OLP81336.1"/>
    <property type="molecule type" value="Genomic_DNA"/>
</dbReference>
<feature type="compositionally biased region" description="Pro residues" evidence="1">
    <location>
        <begin position="297"/>
        <end position="309"/>
    </location>
</feature>
<protein>
    <submittedName>
        <fullName evidence="2">Uncharacterized protein</fullName>
    </submittedName>
</protein>
<feature type="region of interest" description="Disordered" evidence="1">
    <location>
        <begin position="377"/>
        <end position="399"/>
    </location>
</feature>
<organism evidence="2 3">
    <name type="scientific">Symbiodinium microadriaticum</name>
    <name type="common">Dinoflagellate</name>
    <name type="synonym">Zooxanthella microadriatica</name>
    <dbReference type="NCBI Taxonomy" id="2951"/>
    <lineage>
        <taxon>Eukaryota</taxon>
        <taxon>Sar</taxon>
        <taxon>Alveolata</taxon>
        <taxon>Dinophyceae</taxon>
        <taxon>Suessiales</taxon>
        <taxon>Symbiodiniaceae</taxon>
        <taxon>Symbiodinium</taxon>
    </lineage>
</organism>
<comment type="caution">
    <text evidence="2">The sequence shown here is derived from an EMBL/GenBank/DDBJ whole genome shotgun (WGS) entry which is preliminary data.</text>
</comment>
<dbReference type="OrthoDB" id="427255at2759"/>
<dbReference type="AlphaFoldDB" id="A0A1Q9CEL2"/>
<feature type="compositionally biased region" description="Polar residues" evidence="1">
    <location>
        <begin position="57"/>
        <end position="74"/>
    </location>
</feature>